<dbReference type="PANTHER" id="PTHR38834:SF3">
    <property type="entry name" value="SOLUTE-BINDING PROTEIN FAMILY 3_N-TERMINAL DOMAIN-CONTAINING PROTEIN"/>
    <property type="match status" value="1"/>
</dbReference>
<protein>
    <recommendedName>
        <fullName evidence="3">Transporter substrate-binding domain-containing protein</fullName>
    </recommendedName>
</protein>
<proteinExistence type="predicted"/>
<evidence type="ECO:0000313" key="1">
    <source>
        <dbReference type="EMBL" id="ARD21933.1"/>
    </source>
</evidence>
<name>A0ABM6JKS0_9GAMM</name>
<dbReference type="Proteomes" id="UP000191820">
    <property type="component" value="Chromosome"/>
</dbReference>
<accession>A0ABM6JKS0</accession>
<organism evidence="1 2">
    <name type="scientific">Shewanella japonica</name>
    <dbReference type="NCBI Taxonomy" id="93973"/>
    <lineage>
        <taxon>Bacteria</taxon>
        <taxon>Pseudomonadati</taxon>
        <taxon>Pseudomonadota</taxon>
        <taxon>Gammaproteobacteria</taxon>
        <taxon>Alteromonadales</taxon>
        <taxon>Shewanellaceae</taxon>
        <taxon>Shewanella</taxon>
    </lineage>
</organism>
<evidence type="ECO:0008006" key="3">
    <source>
        <dbReference type="Google" id="ProtNLM"/>
    </source>
</evidence>
<dbReference type="EMBL" id="CP020472">
    <property type="protein sequence ID" value="ARD21933.1"/>
    <property type="molecule type" value="Genomic_DNA"/>
</dbReference>
<reference evidence="1 2" key="1">
    <citation type="submission" date="2017-03" db="EMBL/GenBank/DDBJ databases">
        <title>Genome sequencing of Shewanella japonica KCTC 22435.</title>
        <authorList>
            <person name="Kim K.M."/>
        </authorList>
    </citation>
    <scope>NUCLEOTIDE SEQUENCE [LARGE SCALE GENOMIC DNA]</scope>
    <source>
        <strain evidence="1 2">KCTC 22435</strain>
    </source>
</reference>
<dbReference type="Gene3D" id="3.40.190.10">
    <property type="entry name" value="Periplasmic binding protein-like II"/>
    <property type="match status" value="2"/>
</dbReference>
<gene>
    <name evidence="1" type="ORF">SJ2017_1620</name>
</gene>
<sequence length="241" mass="27735">MFGRKTWVLLSLLFCFPKWVEAEEITIYTYQHLPYAEQTDTTHKGMIIEIIDELFSRADIDYKIIFNPLKRGLTMTSRSQGVCVLPIDRTQQRESEFRWVGPILISRYGLFSAKDKSLPLITLQDAKSYSIGTFLGSGIGEYLTSFEYQVQLTNDDNLNIKKLQRDRIQLWASEIISAKTIMDQSKVQLGEPELIFYTALRAMACNRELEESKHDALVEALNSMYQDGFMVRINEAYGASL</sequence>
<dbReference type="PANTHER" id="PTHR38834">
    <property type="entry name" value="PERIPLASMIC SUBSTRATE BINDING PROTEIN FAMILY 3"/>
    <property type="match status" value="1"/>
</dbReference>
<keyword evidence="2" id="KW-1185">Reference proteome</keyword>
<evidence type="ECO:0000313" key="2">
    <source>
        <dbReference type="Proteomes" id="UP000191820"/>
    </source>
</evidence>
<dbReference type="SUPFAM" id="SSF53850">
    <property type="entry name" value="Periplasmic binding protein-like II"/>
    <property type="match status" value="1"/>
</dbReference>
<dbReference type="RefSeq" id="WP_065108349.1">
    <property type="nucleotide sequence ID" value="NZ_CP020472.1"/>
</dbReference>